<accession>A0A839V3V8</accession>
<dbReference type="AlphaFoldDB" id="A0A839V3V8"/>
<dbReference type="EMBL" id="JABXXQ010000011">
    <property type="protein sequence ID" value="NVN29064.1"/>
    <property type="molecule type" value="Genomic_DNA"/>
</dbReference>
<protein>
    <submittedName>
        <fullName evidence="3">Putative metalloprotease</fullName>
    </submittedName>
</protein>
<dbReference type="GO" id="GO:0006508">
    <property type="term" value="P:proteolysis"/>
    <property type="evidence" value="ECO:0007669"/>
    <property type="project" value="UniProtKB-KW"/>
</dbReference>
<keyword evidence="2" id="KW-0812">Transmembrane</keyword>
<reference evidence="4 6" key="1">
    <citation type="submission" date="2020-06" db="EMBL/GenBank/DDBJ databases">
        <title>Description of novel acetic acid bacteria.</title>
        <authorList>
            <person name="Sombolestani A."/>
        </authorList>
    </citation>
    <scope>NUCLEOTIDE SEQUENCE [LARGE SCALE GENOMIC DNA]</scope>
    <source>
        <strain evidence="4 6">LMG 26838</strain>
    </source>
</reference>
<keyword evidence="3" id="KW-0378">Hydrolase</keyword>
<keyword evidence="5" id="KW-1185">Reference proteome</keyword>
<reference evidence="3 5" key="2">
    <citation type="submission" date="2020-08" db="EMBL/GenBank/DDBJ databases">
        <title>Genomic Encyclopedia of Type Strains, Phase III (KMG-III): the genomes of soil and plant-associated and newly described type strains.</title>
        <authorList>
            <person name="Whitman W."/>
        </authorList>
    </citation>
    <scope>NUCLEOTIDE SEQUENCE [LARGE SCALE GENOMIC DNA]</scope>
    <source>
        <strain evidence="3 5">CECT 8088</strain>
    </source>
</reference>
<keyword evidence="2" id="KW-1133">Transmembrane helix</keyword>
<sequence length="88" mass="8592">MAFNSSGGTPTGTSPGGRPGGRLGIIGIIIVALVALYFGVDPRSAIALFNGTPTAQTAPATTAPTTTAPTQTAPTQTAPTQQAPANGQ</sequence>
<keyword evidence="3" id="KW-0482">Metalloprotease</keyword>
<evidence type="ECO:0000313" key="3">
    <source>
        <dbReference type="EMBL" id="MBB3174252.1"/>
    </source>
</evidence>
<comment type="caution">
    <text evidence="3">The sequence shown here is derived from an EMBL/GenBank/DDBJ whole genome shotgun (WGS) entry which is preliminary data.</text>
</comment>
<evidence type="ECO:0000313" key="4">
    <source>
        <dbReference type="EMBL" id="NVN29064.1"/>
    </source>
</evidence>
<keyword evidence="3" id="KW-0645">Protease</keyword>
<dbReference type="EMBL" id="JACHXV010000006">
    <property type="protein sequence ID" value="MBB3174252.1"/>
    <property type="molecule type" value="Genomic_DNA"/>
</dbReference>
<feature type="transmembrane region" description="Helical" evidence="2">
    <location>
        <begin position="20"/>
        <end position="40"/>
    </location>
</feature>
<dbReference type="Proteomes" id="UP000565205">
    <property type="component" value="Unassembled WGS sequence"/>
</dbReference>
<dbReference type="RefSeq" id="WP_176621795.1">
    <property type="nucleotide sequence ID" value="NZ_JABXXQ010000011.1"/>
</dbReference>
<evidence type="ECO:0000256" key="2">
    <source>
        <dbReference type="SAM" id="Phobius"/>
    </source>
</evidence>
<organism evidence="3 5">
    <name type="scientific">Endobacter medicaginis</name>
    <dbReference type="NCBI Taxonomy" id="1181271"/>
    <lineage>
        <taxon>Bacteria</taxon>
        <taxon>Pseudomonadati</taxon>
        <taxon>Pseudomonadota</taxon>
        <taxon>Alphaproteobacteria</taxon>
        <taxon>Acetobacterales</taxon>
        <taxon>Acetobacteraceae</taxon>
        <taxon>Endobacter</taxon>
    </lineage>
</organism>
<feature type="compositionally biased region" description="Low complexity" evidence="1">
    <location>
        <begin position="1"/>
        <end position="13"/>
    </location>
</feature>
<dbReference type="Pfam" id="PF04228">
    <property type="entry name" value="Zn_peptidase"/>
    <property type="match status" value="1"/>
</dbReference>
<evidence type="ECO:0000256" key="1">
    <source>
        <dbReference type="SAM" id="MobiDB-lite"/>
    </source>
</evidence>
<dbReference type="InterPro" id="IPR007343">
    <property type="entry name" value="Uncharacterised_pept_Zn_put"/>
</dbReference>
<evidence type="ECO:0000313" key="5">
    <source>
        <dbReference type="Proteomes" id="UP000557688"/>
    </source>
</evidence>
<keyword evidence="2" id="KW-0472">Membrane</keyword>
<feature type="region of interest" description="Disordered" evidence="1">
    <location>
        <begin position="53"/>
        <end position="88"/>
    </location>
</feature>
<dbReference type="GO" id="GO:0008237">
    <property type="term" value="F:metallopeptidase activity"/>
    <property type="evidence" value="ECO:0007669"/>
    <property type="project" value="UniProtKB-KW"/>
</dbReference>
<evidence type="ECO:0000313" key="6">
    <source>
        <dbReference type="Proteomes" id="UP000565205"/>
    </source>
</evidence>
<gene>
    <name evidence="3" type="ORF">FHR90_002088</name>
    <name evidence="4" type="ORF">HUK83_01725</name>
</gene>
<feature type="region of interest" description="Disordered" evidence="1">
    <location>
        <begin position="1"/>
        <end position="20"/>
    </location>
</feature>
<dbReference type="Proteomes" id="UP000557688">
    <property type="component" value="Unassembled WGS sequence"/>
</dbReference>
<proteinExistence type="predicted"/>
<name>A0A839V3V8_9PROT</name>